<keyword evidence="7" id="KW-0539">Nucleus</keyword>
<name>A0A438MYS4_EXOME</name>
<evidence type="ECO:0000256" key="1">
    <source>
        <dbReference type="ARBA" id="ARBA00004123"/>
    </source>
</evidence>
<keyword evidence="6" id="KW-0804">Transcription</keyword>
<evidence type="ECO:0000256" key="4">
    <source>
        <dbReference type="ARBA" id="ARBA00023015"/>
    </source>
</evidence>
<dbReference type="PANTHER" id="PTHR47782:SF2">
    <property type="entry name" value="TRANSCRIPTION FACTOR, PUTATIVE (AFU_ORTHOLOGUE AFUA_4G12570)-RELATED"/>
    <property type="match status" value="1"/>
</dbReference>
<dbReference type="Proteomes" id="UP000288859">
    <property type="component" value="Unassembled WGS sequence"/>
</dbReference>
<feature type="domain" description="Xylanolytic transcriptional activator regulatory" evidence="9">
    <location>
        <begin position="186"/>
        <end position="365"/>
    </location>
</feature>
<dbReference type="InterPro" id="IPR036864">
    <property type="entry name" value="Zn2-C6_fun-type_DNA-bd_sf"/>
</dbReference>
<dbReference type="Gene3D" id="4.10.240.10">
    <property type="entry name" value="Zn(2)-C6 fungal-type DNA-binding domain"/>
    <property type="match status" value="1"/>
</dbReference>
<reference evidence="10 11" key="1">
    <citation type="submission" date="2017-03" db="EMBL/GenBank/DDBJ databases">
        <title>Genomes of endolithic fungi from Antarctica.</title>
        <authorList>
            <person name="Coleine C."/>
            <person name="Masonjones S."/>
            <person name="Stajich J.E."/>
        </authorList>
    </citation>
    <scope>NUCLEOTIDE SEQUENCE [LARGE SCALE GENOMIC DNA]</scope>
    <source>
        <strain evidence="10 11">CCFEE 6314</strain>
    </source>
</reference>
<evidence type="ECO:0000313" key="10">
    <source>
        <dbReference type="EMBL" id="RVX68129.1"/>
    </source>
</evidence>
<keyword evidence="5" id="KW-0238">DNA-binding</keyword>
<dbReference type="OrthoDB" id="408373at2759"/>
<evidence type="ECO:0000256" key="5">
    <source>
        <dbReference type="ARBA" id="ARBA00023125"/>
    </source>
</evidence>
<gene>
    <name evidence="10" type="ORF">B0A52_08270</name>
</gene>
<protein>
    <recommendedName>
        <fullName evidence="9">Xylanolytic transcriptional activator regulatory domain-containing protein</fullName>
    </recommendedName>
</protein>
<evidence type="ECO:0000259" key="9">
    <source>
        <dbReference type="Pfam" id="PF04082"/>
    </source>
</evidence>
<evidence type="ECO:0000256" key="7">
    <source>
        <dbReference type="ARBA" id="ARBA00023242"/>
    </source>
</evidence>
<dbReference type="GO" id="GO:0045944">
    <property type="term" value="P:positive regulation of transcription by RNA polymerase II"/>
    <property type="evidence" value="ECO:0007669"/>
    <property type="project" value="TreeGrafter"/>
</dbReference>
<dbReference type="GO" id="GO:0008270">
    <property type="term" value="F:zinc ion binding"/>
    <property type="evidence" value="ECO:0007669"/>
    <property type="project" value="InterPro"/>
</dbReference>
<dbReference type="VEuPathDB" id="FungiDB:PV10_05710"/>
<dbReference type="GO" id="GO:0043565">
    <property type="term" value="F:sequence-specific DNA binding"/>
    <property type="evidence" value="ECO:0007669"/>
    <property type="project" value="TreeGrafter"/>
</dbReference>
<proteinExistence type="predicted"/>
<dbReference type="GO" id="GO:0000981">
    <property type="term" value="F:DNA-binding transcription factor activity, RNA polymerase II-specific"/>
    <property type="evidence" value="ECO:0007669"/>
    <property type="project" value="InterPro"/>
</dbReference>
<evidence type="ECO:0000256" key="2">
    <source>
        <dbReference type="ARBA" id="ARBA00022723"/>
    </source>
</evidence>
<organism evidence="10 11">
    <name type="scientific">Exophiala mesophila</name>
    <name type="common">Black yeast-like fungus</name>
    <dbReference type="NCBI Taxonomy" id="212818"/>
    <lineage>
        <taxon>Eukaryota</taxon>
        <taxon>Fungi</taxon>
        <taxon>Dikarya</taxon>
        <taxon>Ascomycota</taxon>
        <taxon>Pezizomycotina</taxon>
        <taxon>Eurotiomycetes</taxon>
        <taxon>Chaetothyriomycetidae</taxon>
        <taxon>Chaetothyriales</taxon>
        <taxon>Herpotrichiellaceae</taxon>
        <taxon>Exophiala</taxon>
    </lineage>
</organism>
<evidence type="ECO:0000313" key="11">
    <source>
        <dbReference type="Proteomes" id="UP000288859"/>
    </source>
</evidence>
<keyword evidence="3" id="KW-0862">Zinc</keyword>
<dbReference type="CDD" id="cd12148">
    <property type="entry name" value="fungal_TF_MHR"/>
    <property type="match status" value="1"/>
</dbReference>
<keyword evidence="4" id="KW-0805">Transcription regulation</keyword>
<dbReference type="GO" id="GO:0006351">
    <property type="term" value="P:DNA-templated transcription"/>
    <property type="evidence" value="ECO:0007669"/>
    <property type="project" value="InterPro"/>
</dbReference>
<evidence type="ECO:0000256" key="3">
    <source>
        <dbReference type="ARBA" id="ARBA00022833"/>
    </source>
</evidence>
<dbReference type="PANTHER" id="PTHR47782">
    <property type="entry name" value="ZN(II)2CYS6 TRANSCRIPTION FACTOR (EUROFUNG)-RELATED"/>
    <property type="match status" value="1"/>
</dbReference>
<dbReference type="Pfam" id="PF04082">
    <property type="entry name" value="Fungal_trans"/>
    <property type="match status" value="1"/>
</dbReference>
<feature type="coiled-coil region" evidence="8">
    <location>
        <begin position="78"/>
        <end position="105"/>
    </location>
</feature>
<evidence type="ECO:0000256" key="6">
    <source>
        <dbReference type="ARBA" id="ARBA00023163"/>
    </source>
</evidence>
<accession>A0A438MYS4</accession>
<dbReference type="InterPro" id="IPR007219">
    <property type="entry name" value="XnlR_reg_dom"/>
</dbReference>
<sequence>MKESPREPCAPQTAKEGLRLKHKASECMLLENTGIARPVCAVANCDFQYPKCGACTIADATCLGYDSVHGANQPRSATSHLEQEVARLEAELERINRQSKTHVDVAIDAVDKLSTDLATTIVLPQGLTRKQEVQPPLTSSFFLSGSPPPYLTEWSHEYGIADHEEDASSSHIKLSSVPDHVVNTMLKHYCEIYRPLYPAVEETDLFQAYDRVYNNKSPSPFDIFCVHITLAISMQTLMHRDEKRATSASYGFWSTAVGILRQAGITDLWERLQVLQLLTHYGFLNPKHVDCSKCAAAATRLCLQLGLQHEIPLSLQKNLDPAALSSRRRIFWHSYNIDCAVHTVRCRPFLWPRSASTAQFSDTDSQSSTSRQFCLLREIESEIAWAMYYPTLIVDDLPWNGSFRQWFTGVHERLNMWYQTTHQSINHGEKIQFHELLYQCQIMRLNRPSPRCPNPTLEMRKKTIQSATAVLKEFGTIERVGKLFNIWHASYFMMESGCCILGIILSAMETTRDSGSRLEEDEISILSRYLPTLPHLLWKLSRRWPDVAQHASVMNTLCETSLERFDSWAKGNTVDRSEIARLKHQLLQNSRFSPLPADTSEPGDTSEPFLFPEMYPTFLEPGLPNDTQLNFDPLELVVPAVEGVANTAWIDPQVITMQDTSNIPDLYGFHNDDALIWDFEGLDSEEILAALAW</sequence>
<dbReference type="InterPro" id="IPR052202">
    <property type="entry name" value="Yeast_MetPath_Reg"/>
</dbReference>
<comment type="caution">
    <text evidence="10">The sequence shown here is derived from an EMBL/GenBank/DDBJ whole genome shotgun (WGS) entry which is preliminary data.</text>
</comment>
<evidence type="ECO:0000256" key="8">
    <source>
        <dbReference type="SAM" id="Coils"/>
    </source>
</evidence>
<dbReference type="EMBL" id="NAJM01000041">
    <property type="protein sequence ID" value="RVX68129.1"/>
    <property type="molecule type" value="Genomic_DNA"/>
</dbReference>
<keyword evidence="2" id="KW-0479">Metal-binding</keyword>
<comment type="subcellular location">
    <subcellularLocation>
        <location evidence="1">Nucleus</location>
    </subcellularLocation>
</comment>
<keyword evidence="8" id="KW-0175">Coiled coil</keyword>
<dbReference type="AlphaFoldDB" id="A0A438MYS4"/>
<dbReference type="GO" id="GO:0005634">
    <property type="term" value="C:nucleus"/>
    <property type="evidence" value="ECO:0007669"/>
    <property type="project" value="UniProtKB-SubCell"/>
</dbReference>